<dbReference type="HAMAP" id="MF_02093">
    <property type="entry name" value="Beta_carotene_diox"/>
    <property type="match status" value="1"/>
</dbReference>
<feature type="transmembrane region" description="Helical" evidence="1">
    <location>
        <begin position="169"/>
        <end position="192"/>
    </location>
</feature>
<keyword evidence="1" id="KW-0223">Dioxygenase</keyword>
<accession>A0A5C8ZLU0</accession>
<dbReference type="NCBIfam" id="TIGR03753">
    <property type="entry name" value="blh_monoox"/>
    <property type="match status" value="1"/>
</dbReference>
<feature type="transmembrane region" description="Helical" evidence="1">
    <location>
        <begin position="204"/>
        <end position="226"/>
    </location>
</feature>
<dbReference type="GO" id="GO:0005886">
    <property type="term" value="C:plasma membrane"/>
    <property type="evidence" value="ECO:0007669"/>
    <property type="project" value="UniProtKB-SubCell"/>
</dbReference>
<feature type="transmembrane region" description="Helical" evidence="1">
    <location>
        <begin position="300"/>
        <end position="325"/>
    </location>
</feature>
<dbReference type="OrthoDB" id="199761at2"/>
<dbReference type="Proteomes" id="UP000321234">
    <property type="component" value="Unassembled WGS sequence"/>
</dbReference>
<feature type="transmembrane region" description="Helical" evidence="1">
    <location>
        <begin position="31"/>
        <end position="51"/>
    </location>
</feature>
<proteinExistence type="inferred from homology"/>
<keyword evidence="1" id="KW-1003">Cell membrane</keyword>
<evidence type="ECO:0000313" key="2">
    <source>
        <dbReference type="EMBL" id="TXR58018.1"/>
    </source>
</evidence>
<keyword evidence="1" id="KW-0812">Transmembrane</keyword>
<keyword evidence="1" id="KW-0408">Iron</keyword>
<dbReference type="GO" id="GO:0003834">
    <property type="term" value="F:beta-carotene 15,15'-dioxygenase activity"/>
    <property type="evidence" value="ECO:0007669"/>
    <property type="project" value="UniProtKB-EC"/>
</dbReference>
<evidence type="ECO:0000313" key="3">
    <source>
        <dbReference type="Proteomes" id="UP000321234"/>
    </source>
</evidence>
<comment type="similarity">
    <text evidence="1">Belongs to the Brp/Blh beta-carotene diooxygenase family.</text>
</comment>
<keyword evidence="1" id="KW-0560">Oxidoreductase</keyword>
<feature type="transmembrane region" description="Helical" evidence="1">
    <location>
        <begin position="104"/>
        <end position="124"/>
    </location>
</feature>
<dbReference type="Pfam" id="PF15461">
    <property type="entry name" value="BCD"/>
    <property type="match status" value="1"/>
</dbReference>
<comment type="caution">
    <text evidence="1">Lacks conserved residue(s) required for the propagation of feature annotation.</text>
</comment>
<comment type="catalytic activity">
    <reaction evidence="1">
        <text>all-trans-beta-carotene + O2 = 2 all-trans-retinal</text>
        <dbReference type="Rhea" id="RHEA:32887"/>
        <dbReference type="ChEBI" id="CHEBI:15379"/>
        <dbReference type="ChEBI" id="CHEBI:17579"/>
        <dbReference type="ChEBI" id="CHEBI:17898"/>
        <dbReference type="EC" id="1.13.11.63"/>
    </reaction>
</comment>
<dbReference type="RefSeq" id="WP_147924629.1">
    <property type="nucleotide sequence ID" value="NZ_VKAC01000001.1"/>
</dbReference>
<keyword evidence="3" id="KW-1185">Reference proteome</keyword>
<feature type="transmembrane region" description="Helical" evidence="1">
    <location>
        <begin position="238"/>
        <end position="259"/>
    </location>
</feature>
<keyword evidence="1" id="KW-1133">Transmembrane helix</keyword>
<gene>
    <name evidence="2" type="ORF">FMM08_02010</name>
</gene>
<reference evidence="2 3" key="1">
    <citation type="submission" date="2019-07" db="EMBL/GenBank/DDBJ databases">
        <title>Quadrisphaera sp. strain DD2A genome sequencing and assembly.</title>
        <authorList>
            <person name="Kim I."/>
        </authorList>
    </citation>
    <scope>NUCLEOTIDE SEQUENCE [LARGE SCALE GENOMIC DNA]</scope>
    <source>
        <strain evidence="2 3">DD2A</strain>
    </source>
</reference>
<protein>
    <recommendedName>
        <fullName evidence="1">Probable beta-carotene 15,15'-dioxygenase</fullName>
        <ecNumber evidence="1">1.13.11.63</ecNumber>
    </recommendedName>
</protein>
<keyword evidence="1" id="KW-0479">Metal-binding</keyword>
<comment type="caution">
    <text evidence="2">The sequence shown here is derived from an EMBL/GenBank/DDBJ whole genome shotgun (WGS) entry which is preliminary data.</text>
</comment>
<dbReference type="AlphaFoldDB" id="A0A5C8ZLU0"/>
<organism evidence="2 3">
    <name type="scientific">Quadrisphaera setariae</name>
    <dbReference type="NCBI Taxonomy" id="2593304"/>
    <lineage>
        <taxon>Bacteria</taxon>
        <taxon>Bacillati</taxon>
        <taxon>Actinomycetota</taxon>
        <taxon>Actinomycetes</taxon>
        <taxon>Kineosporiales</taxon>
        <taxon>Kineosporiaceae</taxon>
        <taxon>Quadrisphaera</taxon>
    </lineage>
</organism>
<comment type="function">
    <text evidence="1">Catalyzes the cleavage of beta-carotene at its central double bond (15,15') to yield two molecules of all-trans-retinal.</text>
</comment>
<dbReference type="GO" id="GO:0005506">
    <property type="term" value="F:iron ion binding"/>
    <property type="evidence" value="ECO:0007669"/>
    <property type="project" value="UniProtKB-UniRule"/>
</dbReference>
<feature type="transmembrane region" description="Helical" evidence="1">
    <location>
        <begin position="71"/>
        <end position="92"/>
    </location>
</feature>
<comment type="subcellular location">
    <subcellularLocation>
        <location evidence="1">Cell membrane</location>
        <topology evidence="1">Multi-pass membrane protein</topology>
    </subcellularLocation>
</comment>
<dbReference type="EMBL" id="VKAC01000001">
    <property type="protein sequence ID" value="TXR58018.1"/>
    <property type="molecule type" value="Genomic_DNA"/>
</dbReference>
<evidence type="ECO:0000256" key="1">
    <source>
        <dbReference type="HAMAP-Rule" id="MF_02093"/>
    </source>
</evidence>
<name>A0A5C8ZLU0_9ACTN</name>
<dbReference type="EC" id="1.13.11.63" evidence="1"/>
<dbReference type="InterPro" id="IPR022270">
    <property type="entry name" value="Blh_diox"/>
</dbReference>
<comment type="cofactor">
    <cofactor evidence="1">
        <name>Fe(2+)</name>
        <dbReference type="ChEBI" id="CHEBI:29033"/>
    </cofactor>
</comment>
<sequence length="355" mass="35130">MTTRTATASAAPLTHAPAVSQVLPRAARWRVAVLHVPWAAAAGCTLVAAAATPPGRLLPQLAGPGLSAGPALAPLLVVSLLVGLPHGAVDLVRPETGATGSRGRRAAAAAVYLLTAAAAFTAWLVAPLPVLLGLLALAVVHFGTADAVTARWTGSATPGPGRVLRAVRVVALGGPPVVLTLGLHGGAVSAVLDGLSGGRGAAVASVARAAVPVVLAAAAAVVVAAALQRRPAAALEPLLLVALCAVVTPLLAFAVYFGLWHSWRQVARMVASDAAHDHLGTRAALRGFVRQAALPTAVSVVGLVALVTLGGAQVLVTGLAAVLCLTVPHAVAVARADARVVVAPPPPHGVVRTSA</sequence>
<dbReference type="GO" id="GO:0016121">
    <property type="term" value="P:carotene catabolic process"/>
    <property type="evidence" value="ECO:0007669"/>
    <property type="project" value="UniProtKB-UniRule"/>
</dbReference>
<keyword evidence="1" id="KW-0472">Membrane</keyword>
<dbReference type="GO" id="GO:0010436">
    <property type="term" value="F:carotenoid dioxygenase activity"/>
    <property type="evidence" value="ECO:0007669"/>
    <property type="project" value="UniProtKB-UniRule"/>
</dbReference>